<evidence type="ECO:0000256" key="2">
    <source>
        <dbReference type="ARBA" id="ARBA00022448"/>
    </source>
</evidence>
<keyword evidence="3 9" id="KW-0812">Transmembrane</keyword>
<keyword evidence="11" id="KW-1185">Reference proteome</keyword>
<sequence length="211" mass="24158">MTSVVELFPKARKLSYDARSQLRSVENNACPSSSLFFSLDELDRQLNLLEGLIQNEAPSQREIWRRKVNELRVESVDLRTRGNGVSHHRYNEQLNLQNREELLGNAGSSYAQRRANMTEMDELVDESKSLEHSSNLLGDIINQGSASLSSLVDQKNRMKGVKRVILDMATTLGVSNSTMRIIQRRDVVDKYIVYAGIFITLVVIWVLYRWL</sequence>
<keyword evidence="4 8" id="KW-0653">Protein transport</keyword>
<evidence type="ECO:0000256" key="3">
    <source>
        <dbReference type="ARBA" id="ARBA00022692"/>
    </source>
</evidence>
<dbReference type="PANTHER" id="PTHR21230:SF1">
    <property type="entry name" value="GOLGI SNAP RECEPTOR COMPLEX MEMBER 2"/>
    <property type="match status" value="1"/>
</dbReference>
<evidence type="ECO:0000256" key="5">
    <source>
        <dbReference type="ARBA" id="ARBA00022989"/>
    </source>
</evidence>
<dbReference type="PIRSF" id="PIRSF028865">
    <property type="entry name" value="Membrin-2"/>
    <property type="match status" value="1"/>
</dbReference>
<dbReference type="EMBL" id="BRYA01000024">
    <property type="protein sequence ID" value="GMI32966.1"/>
    <property type="molecule type" value="Genomic_DNA"/>
</dbReference>
<evidence type="ECO:0000256" key="4">
    <source>
        <dbReference type="ARBA" id="ARBA00022927"/>
    </source>
</evidence>
<dbReference type="OrthoDB" id="158360at2759"/>
<gene>
    <name evidence="10" type="ORF">TrCOL_g2965</name>
</gene>
<evidence type="ECO:0000256" key="6">
    <source>
        <dbReference type="ARBA" id="ARBA00023034"/>
    </source>
</evidence>
<dbReference type="GO" id="GO:0005484">
    <property type="term" value="F:SNAP receptor activity"/>
    <property type="evidence" value="ECO:0007669"/>
    <property type="project" value="InterPro"/>
</dbReference>
<reference evidence="11" key="1">
    <citation type="journal article" date="2023" name="Commun. Biol.">
        <title>Genome analysis of Parmales, the sister group of diatoms, reveals the evolutionary specialization of diatoms from phago-mixotrophs to photoautotrophs.</title>
        <authorList>
            <person name="Ban H."/>
            <person name="Sato S."/>
            <person name="Yoshikawa S."/>
            <person name="Yamada K."/>
            <person name="Nakamura Y."/>
            <person name="Ichinomiya M."/>
            <person name="Sato N."/>
            <person name="Blanc-Mathieu R."/>
            <person name="Endo H."/>
            <person name="Kuwata A."/>
            <person name="Ogata H."/>
        </authorList>
    </citation>
    <scope>NUCLEOTIDE SEQUENCE [LARGE SCALE GENOMIC DNA]</scope>
</reference>
<dbReference type="GO" id="GO:0006906">
    <property type="term" value="P:vesicle fusion"/>
    <property type="evidence" value="ECO:0007669"/>
    <property type="project" value="TreeGrafter"/>
</dbReference>
<dbReference type="CDD" id="cd15863">
    <property type="entry name" value="SNARE_GS27"/>
    <property type="match status" value="1"/>
</dbReference>
<evidence type="ECO:0000256" key="1">
    <source>
        <dbReference type="ARBA" id="ARBA00004409"/>
    </source>
</evidence>
<dbReference type="SUPFAM" id="SSF58038">
    <property type="entry name" value="SNARE fusion complex"/>
    <property type="match status" value="1"/>
</dbReference>
<dbReference type="GO" id="GO:0012507">
    <property type="term" value="C:ER to Golgi transport vesicle membrane"/>
    <property type="evidence" value="ECO:0007669"/>
    <property type="project" value="TreeGrafter"/>
</dbReference>
<dbReference type="GO" id="GO:0031201">
    <property type="term" value="C:SNARE complex"/>
    <property type="evidence" value="ECO:0007669"/>
    <property type="project" value="TreeGrafter"/>
</dbReference>
<proteinExistence type="predicted"/>
<name>A0A9W7L6D2_9STRA</name>
<protein>
    <recommendedName>
        <fullName evidence="12">Membrin</fullName>
    </recommendedName>
</protein>
<dbReference type="Proteomes" id="UP001165065">
    <property type="component" value="Unassembled WGS sequence"/>
</dbReference>
<dbReference type="GO" id="GO:0005789">
    <property type="term" value="C:endoplasmic reticulum membrane"/>
    <property type="evidence" value="ECO:0007669"/>
    <property type="project" value="TreeGrafter"/>
</dbReference>
<evidence type="ECO:0000313" key="10">
    <source>
        <dbReference type="EMBL" id="GMI32966.1"/>
    </source>
</evidence>
<dbReference type="GO" id="GO:0000139">
    <property type="term" value="C:Golgi membrane"/>
    <property type="evidence" value="ECO:0007669"/>
    <property type="project" value="UniProtKB-SubCell"/>
</dbReference>
<evidence type="ECO:0000256" key="7">
    <source>
        <dbReference type="ARBA" id="ARBA00023136"/>
    </source>
</evidence>
<dbReference type="AlphaFoldDB" id="A0A9W7L6D2"/>
<evidence type="ECO:0000313" key="11">
    <source>
        <dbReference type="Proteomes" id="UP001165065"/>
    </source>
</evidence>
<dbReference type="GO" id="GO:0015031">
    <property type="term" value="P:protein transport"/>
    <property type="evidence" value="ECO:0007669"/>
    <property type="project" value="UniProtKB-KW"/>
</dbReference>
<accession>A0A9W7L6D2</accession>
<evidence type="ECO:0000256" key="9">
    <source>
        <dbReference type="SAM" id="Phobius"/>
    </source>
</evidence>
<comment type="caution">
    <text evidence="10">The sequence shown here is derived from an EMBL/GenBank/DDBJ whole genome shotgun (WGS) entry which is preliminary data.</text>
</comment>
<dbReference type="GO" id="GO:0000149">
    <property type="term" value="F:SNARE binding"/>
    <property type="evidence" value="ECO:0007669"/>
    <property type="project" value="TreeGrafter"/>
</dbReference>
<keyword evidence="2 8" id="KW-0813">Transport</keyword>
<evidence type="ECO:0000256" key="8">
    <source>
        <dbReference type="PIRNR" id="PIRNR028865"/>
    </source>
</evidence>
<feature type="transmembrane region" description="Helical" evidence="9">
    <location>
        <begin position="191"/>
        <end position="208"/>
    </location>
</feature>
<comment type="subcellular location">
    <subcellularLocation>
        <location evidence="1">Golgi apparatus membrane</location>
        <topology evidence="1">Single-pass type IV membrane protein</topology>
    </subcellularLocation>
</comment>
<keyword evidence="7 8" id="KW-0472">Membrane</keyword>
<dbReference type="GO" id="GO:0031902">
    <property type="term" value="C:late endosome membrane"/>
    <property type="evidence" value="ECO:0007669"/>
    <property type="project" value="TreeGrafter"/>
</dbReference>
<organism evidence="10 11">
    <name type="scientific">Triparma columacea</name>
    <dbReference type="NCBI Taxonomy" id="722753"/>
    <lineage>
        <taxon>Eukaryota</taxon>
        <taxon>Sar</taxon>
        <taxon>Stramenopiles</taxon>
        <taxon>Ochrophyta</taxon>
        <taxon>Bolidophyceae</taxon>
        <taxon>Parmales</taxon>
        <taxon>Triparmaceae</taxon>
        <taxon>Triparma</taxon>
    </lineage>
</organism>
<keyword evidence="6" id="KW-0333">Golgi apparatus</keyword>
<evidence type="ECO:0008006" key="12">
    <source>
        <dbReference type="Google" id="ProtNLM"/>
    </source>
</evidence>
<dbReference type="InterPro" id="IPR027027">
    <property type="entry name" value="GOSR2/Membrin/Bos1"/>
</dbReference>
<dbReference type="Pfam" id="PF12352">
    <property type="entry name" value="V-SNARE_C"/>
    <property type="match status" value="1"/>
</dbReference>
<keyword evidence="5 9" id="KW-1133">Transmembrane helix</keyword>
<dbReference type="PANTHER" id="PTHR21230">
    <property type="entry name" value="VESICLE TRANSPORT V-SNARE PROTEIN VTI1-RELATED"/>
    <property type="match status" value="1"/>
</dbReference>